<sequence>MGVSAQSRTVKEPTITSPKVTTEAESTSISPEVKAEVEFTTMSTEVKTEACVCPCTETQGMFANKTTEELELLLKETTDQLKKELSVDVSKLSASKRKKTSAIDSRPSAAGFGVLGLVLMVSLLTSLVLSDVGRLYSTLKQLYKKRY</sequence>
<protein>
    <submittedName>
        <fullName evidence="3">Uncharacterized protein</fullName>
    </submittedName>
</protein>
<evidence type="ECO:0000256" key="1">
    <source>
        <dbReference type="SAM" id="MobiDB-lite"/>
    </source>
</evidence>
<gene>
    <name evidence="3" type="ORF">KUTeg_012613</name>
</gene>
<keyword evidence="2" id="KW-1133">Transmembrane helix</keyword>
<accession>A0ABQ9F025</accession>
<keyword evidence="2" id="KW-0472">Membrane</keyword>
<dbReference type="EMBL" id="JARBDR010000640">
    <property type="protein sequence ID" value="KAJ8310748.1"/>
    <property type="molecule type" value="Genomic_DNA"/>
</dbReference>
<feature type="region of interest" description="Disordered" evidence="1">
    <location>
        <begin position="1"/>
        <end position="28"/>
    </location>
</feature>
<reference evidence="3 4" key="1">
    <citation type="submission" date="2022-12" db="EMBL/GenBank/DDBJ databases">
        <title>Chromosome-level genome of Tegillarca granosa.</title>
        <authorList>
            <person name="Kim J."/>
        </authorList>
    </citation>
    <scope>NUCLEOTIDE SEQUENCE [LARGE SCALE GENOMIC DNA]</scope>
    <source>
        <strain evidence="3">Teg-2019</strain>
        <tissue evidence="3">Adductor muscle</tissue>
    </source>
</reference>
<evidence type="ECO:0000313" key="4">
    <source>
        <dbReference type="Proteomes" id="UP001217089"/>
    </source>
</evidence>
<evidence type="ECO:0000313" key="3">
    <source>
        <dbReference type="EMBL" id="KAJ8310748.1"/>
    </source>
</evidence>
<organism evidence="3 4">
    <name type="scientific">Tegillarca granosa</name>
    <name type="common">Malaysian cockle</name>
    <name type="synonym">Anadara granosa</name>
    <dbReference type="NCBI Taxonomy" id="220873"/>
    <lineage>
        <taxon>Eukaryota</taxon>
        <taxon>Metazoa</taxon>
        <taxon>Spiralia</taxon>
        <taxon>Lophotrochozoa</taxon>
        <taxon>Mollusca</taxon>
        <taxon>Bivalvia</taxon>
        <taxon>Autobranchia</taxon>
        <taxon>Pteriomorphia</taxon>
        <taxon>Arcoida</taxon>
        <taxon>Arcoidea</taxon>
        <taxon>Arcidae</taxon>
        <taxon>Tegillarca</taxon>
    </lineage>
</organism>
<evidence type="ECO:0000256" key="2">
    <source>
        <dbReference type="SAM" id="Phobius"/>
    </source>
</evidence>
<name>A0ABQ9F025_TEGGR</name>
<dbReference type="Proteomes" id="UP001217089">
    <property type="component" value="Unassembled WGS sequence"/>
</dbReference>
<feature type="transmembrane region" description="Helical" evidence="2">
    <location>
        <begin position="109"/>
        <end position="129"/>
    </location>
</feature>
<proteinExistence type="predicted"/>
<comment type="caution">
    <text evidence="3">The sequence shown here is derived from an EMBL/GenBank/DDBJ whole genome shotgun (WGS) entry which is preliminary data.</text>
</comment>
<keyword evidence="2" id="KW-0812">Transmembrane</keyword>
<keyword evidence="4" id="KW-1185">Reference proteome</keyword>